<evidence type="ECO:0000256" key="3">
    <source>
        <dbReference type="ARBA" id="ARBA00023002"/>
    </source>
</evidence>
<evidence type="ECO:0000313" key="10">
    <source>
        <dbReference type="Proteomes" id="UP001157109"/>
    </source>
</evidence>
<dbReference type="InterPro" id="IPR028939">
    <property type="entry name" value="P5C_Rdtase_cat_N"/>
</dbReference>
<dbReference type="NCBIfam" id="TIGR00112">
    <property type="entry name" value="proC"/>
    <property type="match status" value="1"/>
</dbReference>
<accession>A0ABQ6HHY8</accession>
<organism evidence="9 10">
    <name type="scientific">Arsenicicoccus piscis</name>
    <dbReference type="NCBI Taxonomy" id="673954"/>
    <lineage>
        <taxon>Bacteria</taxon>
        <taxon>Bacillati</taxon>
        <taxon>Actinomycetota</taxon>
        <taxon>Actinomycetes</taxon>
        <taxon>Micrococcales</taxon>
        <taxon>Intrasporangiaceae</taxon>
        <taxon>Arsenicicoccus</taxon>
    </lineage>
</organism>
<evidence type="ECO:0000256" key="4">
    <source>
        <dbReference type="HAMAP-Rule" id="MF_01925"/>
    </source>
</evidence>
<dbReference type="RefSeq" id="WP_348520228.1">
    <property type="nucleotide sequence ID" value="NZ_BSUJ01000001.1"/>
</dbReference>
<dbReference type="PROSITE" id="PS00521">
    <property type="entry name" value="P5CR"/>
    <property type="match status" value="1"/>
</dbReference>
<dbReference type="PIRSF" id="PIRSF000193">
    <property type="entry name" value="Pyrrol-5-carb_rd"/>
    <property type="match status" value="1"/>
</dbReference>
<comment type="function">
    <text evidence="4">Catalyzes the reduction of 1-pyrroline-5-carboxylate (PCA) to L-proline.</text>
</comment>
<name>A0ABQ6HHY8_9MICO</name>
<dbReference type="SUPFAM" id="SSF48179">
    <property type="entry name" value="6-phosphogluconate dehydrogenase C-terminal domain-like"/>
    <property type="match status" value="1"/>
</dbReference>
<dbReference type="PANTHER" id="PTHR11645:SF0">
    <property type="entry name" value="PYRROLINE-5-CARBOXYLATE REDUCTASE 3"/>
    <property type="match status" value="1"/>
</dbReference>
<comment type="caution">
    <text evidence="9">The sequence shown here is derived from an EMBL/GenBank/DDBJ whole genome shotgun (WGS) entry which is preliminary data.</text>
</comment>
<dbReference type="Pfam" id="PF03807">
    <property type="entry name" value="F420_oxidored"/>
    <property type="match status" value="1"/>
</dbReference>
<dbReference type="InterPro" id="IPR036291">
    <property type="entry name" value="NAD(P)-bd_dom_sf"/>
</dbReference>
<dbReference type="InterPro" id="IPR029036">
    <property type="entry name" value="P5CR_dimer"/>
</dbReference>
<reference evidence="10" key="1">
    <citation type="journal article" date="2019" name="Int. J. Syst. Evol. Microbiol.">
        <title>The Global Catalogue of Microorganisms (GCM) 10K type strain sequencing project: providing services to taxonomists for standard genome sequencing and annotation.</title>
        <authorList>
            <consortium name="The Broad Institute Genomics Platform"/>
            <consortium name="The Broad Institute Genome Sequencing Center for Infectious Disease"/>
            <person name="Wu L."/>
            <person name="Ma J."/>
        </authorList>
    </citation>
    <scope>NUCLEOTIDE SEQUENCE [LARGE SCALE GENOMIC DNA]</scope>
    <source>
        <strain evidence="10">NBRC 105830</strain>
    </source>
</reference>
<feature type="domain" description="Pyrroline-5-carboxylate reductase catalytic N-terminal" evidence="7">
    <location>
        <begin position="7"/>
        <end position="60"/>
    </location>
</feature>
<protein>
    <recommendedName>
        <fullName evidence="4 5">Pyrroline-5-carboxylate reductase</fullName>
        <shortName evidence="4">P5C reductase</shortName>
        <shortName evidence="4">P5CR</shortName>
        <ecNumber evidence="4 5">1.5.1.2</ecNumber>
    </recommendedName>
    <alternativeName>
        <fullName evidence="4">PCA reductase</fullName>
    </alternativeName>
</protein>
<evidence type="ECO:0000256" key="6">
    <source>
        <dbReference type="RuleBase" id="RU003903"/>
    </source>
</evidence>
<dbReference type="SUPFAM" id="SSF51735">
    <property type="entry name" value="NAD(P)-binding Rossmann-fold domains"/>
    <property type="match status" value="1"/>
</dbReference>
<dbReference type="HAMAP" id="MF_01925">
    <property type="entry name" value="P5C_reductase"/>
    <property type="match status" value="1"/>
</dbReference>
<evidence type="ECO:0000259" key="7">
    <source>
        <dbReference type="Pfam" id="PF03807"/>
    </source>
</evidence>
<dbReference type="Proteomes" id="UP001157109">
    <property type="component" value="Unassembled WGS sequence"/>
</dbReference>
<dbReference type="EC" id="1.5.1.2" evidence="4 5"/>
<evidence type="ECO:0000313" key="9">
    <source>
        <dbReference type="EMBL" id="GMA18176.1"/>
    </source>
</evidence>
<keyword evidence="4 6" id="KW-0641">Proline biosynthesis</keyword>
<evidence type="ECO:0000256" key="5">
    <source>
        <dbReference type="NCBIfam" id="TIGR00112"/>
    </source>
</evidence>
<sequence length="229" mass="22982">MDAVVEQHGVRAATAAEAAQQADVHVLAVKPADVPAVLATLSEAAGHEGRDAVVVSVAAGVTTAALEAGLPDGMAVVRVMPNTPAVLGAGMSVVSRGSAADDESVRLACALLGTAGEVLELPEKQLDAVTATSGSGPAYVFYLAEAMIEGAVLQGLSRPVARQLTLQTILGSARMLVEGEDSPTVLRERVSSPGGTTMAAVATLDAHATRAAVVDAIRAATERSVELGA</sequence>
<dbReference type="PANTHER" id="PTHR11645">
    <property type="entry name" value="PYRROLINE-5-CARBOXYLATE REDUCTASE"/>
    <property type="match status" value="1"/>
</dbReference>
<comment type="subcellular location">
    <subcellularLocation>
        <location evidence="4">Cytoplasm</location>
    </subcellularLocation>
</comment>
<keyword evidence="4 6" id="KW-0028">Amino-acid biosynthesis</keyword>
<evidence type="ECO:0000259" key="8">
    <source>
        <dbReference type="Pfam" id="PF14748"/>
    </source>
</evidence>
<feature type="domain" description="Pyrroline-5-carboxylate reductase dimerisation" evidence="8">
    <location>
        <begin position="123"/>
        <end position="227"/>
    </location>
</feature>
<keyword evidence="2 4" id="KW-0521">NADP</keyword>
<keyword evidence="10" id="KW-1185">Reference proteome</keyword>
<comment type="catalytic activity">
    <reaction evidence="4">
        <text>L-proline + NAD(+) = (S)-1-pyrroline-5-carboxylate + NADH + 2 H(+)</text>
        <dbReference type="Rhea" id="RHEA:14105"/>
        <dbReference type="ChEBI" id="CHEBI:15378"/>
        <dbReference type="ChEBI" id="CHEBI:17388"/>
        <dbReference type="ChEBI" id="CHEBI:57540"/>
        <dbReference type="ChEBI" id="CHEBI:57945"/>
        <dbReference type="ChEBI" id="CHEBI:60039"/>
        <dbReference type="EC" id="1.5.1.2"/>
    </reaction>
</comment>
<evidence type="ECO:0000256" key="1">
    <source>
        <dbReference type="ARBA" id="ARBA00005525"/>
    </source>
</evidence>
<dbReference type="Pfam" id="PF14748">
    <property type="entry name" value="P5CR_dimer"/>
    <property type="match status" value="1"/>
</dbReference>
<proteinExistence type="inferred from homology"/>
<keyword evidence="4" id="KW-0963">Cytoplasm</keyword>
<dbReference type="InterPro" id="IPR053790">
    <property type="entry name" value="P5CR-like_CS"/>
</dbReference>
<comment type="catalytic activity">
    <reaction evidence="4 6">
        <text>L-proline + NADP(+) = (S)-1-pyrroline-5-carboxylate + NADPH + 2 H(+)</text>
        <dbReference type="Rhea" id="RHEA:14109"/>
        <dbReference type="ChEBI" id="CHEBI:15378"/>
        <dbReference type="ChEBI" id="CHEBI:17388"/>
        <dbReference type="ChEBI" id="CHEBI:57783"/>
        <dbReference type="ChEBI" id="CHEBI:58349"/>
        <dbReference type="ChEBI" id="CHEBI:60039"/>
        <dbReference type="EC" id="1.5.1.2"/>
    </reaction>
</comment>
<keyword evidence="3 4" id="KW-0560">Oxidoreductase</keyword>
<dbReference type="InterPro" id="IPR000304">
    <property type="entry name" value="Pyrroline-COOH_reductase"/>
</dbReference>
<comment type="similarity">
    <text evidence="1 4 6">Belongs to the pyrroline-5-carboxylate reductase family.</text>
</comment>
<dbReference type="Gene3D" id="3.40.50.720">
    <property type="entry name" value="NAD(P)-binding Rossmann-like Domain"/>
    <property type="match status" value="1"/>
</dbReference>
<dbReference type="EMBL" id="BSUJ01000001">
    <property type="protein sequence ID" value="GMA18176.1"/>
    <property type="molecule type" value="Genomic_DNA"/>
</dbReference>
<dbReference type="InterPro" id="IPR008927">
    <property type="entry name" value="6-PGluconate_DH-like_C_sf"/>
</dbReference>
<comment type="pathway">
    <text evidence="4 6">Amino-acid biosynthesis; L-proline biosynthesis; L-proline from L-glutamate 5-semialdehyde: step 1/1.</text>
</comment>
<dbReference type="Gene3D" id="1.10.3730.10">
    <property type="entry name" value="ProC C-terminal domain-like"/>
    <property type="match status" value="1"/>
</dbReference>
<gene>
    <name evidence="4 9" type="primary">proC</name>
    <name evidence="9" type="ORF">GCM10025862_01970</name>
</gene>
<evidence type="ECO:0000256" key="2">
    <source>
        <dbReference type="ARBA" id="ARBA00022857"/>
    </source>
</evidence>